<evidence type="ECO:0000256" key="8">
    <source>
        <dbReference type="ARBA" id="ARBA00023136"/>
    </source>
</evidence>
<organism evidence="10 11">
    <name type="scientific">Geodia barretti</name>
    <name type="common">Barrett's horny sponge</name>
    <dbReference type="NCBI Taxonomy" id="519541"/>
    <lineage>
        <taxon>Eukaryota</taxon>
        <taxon>Metazoa</taxon>
        <taxon>Porifera</taxon>
        <taxon>Demospongiae</taxon>
        <taxon>Heteroscleromorpha</taxon>
        <taxon>Tetractinellida</taxon>
        <taxon>Astrophorina</taxon>
        <taxon>Geodiidae</taxon>
        <taxon>Geodia</taxon>
    </lineage>
</organism>
<evidence type="ECO:0000256" key="7">
    <source>
        <dbReference type="ARBA" id="ARBA00023034"/>
    </source>
</evidence>
<comment type="similarity">
    <text evidence="2 9">Belongs to the chondroitin N-acetylgalactosaminyltransferase family.</text>
</comment>
<evidence type="ECO:0000313" key="10">
    <source>
        <dbReference type="EMBL" id="CAI8016488.1"/>
    </source>
</evidence>
<dbReference type="GO" id="GO:0047238">
    <property type="term" value="F:glucuronosyl-N-acetylgalactosaminyl-proteoglycan 4-beta-N-acetylgalactosaminyltransferase activity"/>
    <property type="evidence" value="ECO:0007669"/>
    <property type="project" value="TreeGrafter"/>
</dbReference>
<evidence type="ECO:0000256" key="2">
    <source>
        <dbReference type="ARBA" id="ARBA00009239"/>
    </source>
</evidence>
<dbReference type="InterPro" id="IPR008428">
    <property type="entry name" value="Chond_GalNAc"/>
</dbReference>
<dbReference type="Pfam" id="PF05679">
    <property type="entry name" value="CHGN"/>
    <property type="match status" value="1"/>
</dbReference>
<keyword evidence="7 9" id="KW-0333">Golgi apparatus</keyword>
<dbReference type="Proteomes" id="UP001174909">
    <property type="component" value="Unassembled WGS sequence"/>
</dbReference>
<dbReference type="InterPro" id="IPR051227">
    <property type="entry name" value="CS_glycosyltransferase"/>
</dbReference>
<sequence>MVRLRTVLVLMMGVFVGLVFSPVSVLFQFQELEVSARQLAPPCIVHPDLSSPPRPSNGSAPPLLSETNDVIHPPKFPHNPCKLSPDANITPSADPNVRYKYLASELSPRKLLYIGVISSAKYLPTRAVAIYKTWGKEIMPDMNFYSAPPEDGSLSYLPVITLPDINDTQYPPQKKVYRTLKYMADNFIDKYDFFIRSDDDVYYRMEKLMKLVEGINPAQDIYMGCPGFGKESDKDRLKLEKHEHYCMGGPGVIFSRSALRRLAPHLDACLETVVVSWNEDVEIGRCVSKMLQLQCTWAWETKLIFWTDYQKILPTPELYTSDAVKATISLHPIKDPLLMYRVHQYMQELRLHYLIQKASRVQAEIQSISSLLPPTMSRYHDHRWLWYDLGTNPSSRYEISIWEYFNSTRLFLNYEHMPAISLPPGLMAGSNTALEVLLDVMNSIDGKPQAFVPPYQLFDGYTITDHSSGVQYNLHVSVHREGDSEPIEYLANVFLPFQGAGMATYSEAATVLEQTVHVLLCVARTHDTTEFFHFYENTCLRSAATHTHLHVAIFGTNPKTEGAVVRLQQAYPKHSISLYPMGDTPFSYSHGYDHIAEKLSDDSLLLLFDLNFHFTKEFLAHCRMLVKKGAQAFFPVAFSFYKPELIEQYSQRPPKSAITSDTGFFIRYNYQIVALYRADYNLIGGFGTTRGNSNDDVRFIDKVLETNVYAMRAVEPYLRKNYKPRSCKGLEGNSYTVCMNSRADAIASKKILGALVAANNLMD</sequence>
<keyword evidence="3 9" id="KW-0808">Transferase</keyword>
<dbReference type="AlphaFoldDB" id="A0AA35RTB8"/>
<dbReference type="PANTHER" id="PTHR12369:SF17">
    <property type="entry name" value="CHONDROITIN SULFATE SYNTHASE 1-LIKE"/>
    <property type="match status" value="1"/>
</dbReference>
<keyword evidence="11" id="KW-1185">Reference proteome</keyword>
<accession>A0AA35RTB8</accession>
<evidence type="ECO:0000256" key="9">
    <source>
        <dbReference type="RuleBase" id="RU364016"/>
    </source>
</evidence>
<keyword evidence="4 9" id="KW-0812">Transmembrane</keyword>
<evidence type="ECO:0000256" key="1">
    <source>
        <dbReference type="ARBA" id="ARBA00004447"/>
    </source>
</evidence>
<gene>
    <name evidence="10" type="ORF">GBAR_LOCUS10111</name>
</gene>
<dbReference type="PANTHER" id="PTHR12369">
    <property type="entry name" value="CHONDROITIN SYNTHASE"/>
    <property type="match status" value="1"/>
</dbReference>
<evidence type="ECO:0000256" key="6">
    <source>
        <dbReference type="ARBA" id="ARBA00022989"/>
    </source>
</evidence>
<name>A0AA35RTB8_GEOBA</name>
<keyword evidence="5 9" id="KW-0735">Signal-anchor</keyword>
<keyword evidence="8 9" id="KW-0472">Membrane</keyword>
<evidence type="ECO:0000313" key="11">
    <source>
        <dbReference type="Proteomes" id="UP001174909"/>
    </source>
</evidence>
<dbReference type="EMBL" id="CASHTH010001533">
    <property type="protein sequence ID" value="CAI8016488.1"/>
    <property type="molecule type" value="Genomic_DNA"/>
</dbReference>
<evidence type="ECO:0000256" key="4">
    <source>
        <dbReference type="ARBA" id="ARBA00022692"/>
    </source>
</evidence>
<dbReference type="GO" id="GO:0032580">
    <property type="term" value="C:Golgi cisterna membrane"/>
    <property type="evidence" value="ECO:0007669"/>
    <property type="project" value="UniProtKB-SubCell"/>
</dbReference>
<feature type="transmembrane region" description="Helical" evidence="9">
    <location>
        <begin position="7"/>
        <end position="29"/>
    </location>
</feature>
<evidence type="ECO:0000256" key="5">
    <source>
        <dbReference type="ARBA" id="ARBA00022968"/>
    </source>
</evidence>
<comment type="subcellular location">
    <subcellularLocation>
        <location evidence="1 9">Golgi apparatus</location>
        <location evidence="1 9">Golgi stack membrane</location>
        <topology evidence="1 9">Single-pass type II membrane protein</topology>
    </subcellularLocation>
</comment>
<protein>
    <recommendedName>
        <fullName evidence="9">Hexosyltransferase</fullName>
        <ecNumber evidence="9">2.4.1.-</ecNumber>
    </recommendedName>
</protein>
<proteinExistence type="inferred from homology"/>
<reference evidence="10" key="1">
    <citation type="submission" date="2023-03" db="EMBL/GenBank/DDBJ databases">
        <authorList>
            <person name="Steffen K."/>
            <person name="Cardenas P."/>
        </authorList>
    </citation>
    <scope>NUCLEOTIDE SEQUENCE</scope>
</reference>
<comment type="caution">
    <text evidence="10">The sequence shown here is derived from an EMBL/GenBank/DDBJ whole genome shotgun (WGS) entry which is preliminary data.</text>
</comment>
<dbReference type="Gene3D" id="3.90.550.50">
    <property type="match status" value="1"/>
</dbReference>
<keyword evidence="6 9" id="KW-1133">Transmembrane helix</keyword>
<evidence type="ECO:0000256" key="3">
    <source>
        <dbReference type="ARBA" id="ARBA00022679"/>
    </source>
</evidence>
<dbReference type="EC" id="2.4.1.-" evidence="9"/>